<feature type="transmembrane region" description="Helical" evidence="1">
    <location>
        <begin position="349"/>
        <end position="376"/>
    </location>
</feature>
<evidence type="ECO:0000256" key="1">
    <source>
        <dbReference type="SAM" id="Phobius"/>
    </source>
</evidence>
<feature type="transmembrane region" description="Helical" evidence="1">
    <location>
        <begin position="196"/>
        <end position="216"/>
    </location>
</feature>
<keyword evidence="1" id="KW-0812">Transmembrane</keyword>
<name>A0A7W6IHB8_9HYPH</name>
<sequence length="497" mass="51808">MSFFDGLLVAMEPGNLLACFVGALVGTFVGVLPGLGPVATIAMLLPITYHLSPAAAIVMLSGIYYGAQYGGSITAILVNIPGETSTVVTCLDGYRMAQKGKAGIALSIAAIGSFVAGLFATGVIAFVSVPLADFAQQFGPAEYFALMSLGLVGAVVLARGSIIKALAMIAVGLLLGLVGTDVNSGLQRLTFNLPQLADGLSFAAIAMGVFGIGEIFSTLGQKRSGAQVVAPIERLWPNREDLAASAAPIARGSIVGSLLGVLPGGGAILSSFASYALEKKLSRHPERFGQGAIEGVAGPESANNAGAQTSFIPMLTLGIPSNPVMALIAGGLMLHGITPGPQILAEQSLLFWTVIASMLIGNLLLVIINIPFVGLWTKLFKLPYEILFPCIVVICCVGTYSVNKMPFDVLVLGLFGVIGYGLVKLNFEVGPMLLGLVLGPMLEENFRRAMLLARGDPINIITRPISAILLATALILLCVILLPNLRRTRETVFQEEA</sequence>
<reference evidence="3 4" key="1">
    <citation type="submission" date="2020-08" db="EMBL/GenBank/DDBJ databases">
        <title>Genomic Encyclopedia of Type Strains, Phase IV (KMG-IV): sequencing the most valuable type-strain genomes for metagenomic binning, comparative biology and taxonomic classification.</title>
        <authorList>
            <person name="Goeker M."/>
        </authorList>
    </citation>
    <scope>NUCLEOTIDE SEQUENCE [LARGE SCALE GENOMIC DNA]</scope>
    <source>
        <strain evidence="3 4">DSM 15743</strain>
    </source>
</reference>
<gene>
    <name evidence="3" type="ORF">GGR34_002834</name>
</gene>
<feature type="transmembrane region" description="Helical" evidence="1">
    <location>
        <begin position="15"/>
        <end position="35"/>
    </location>
</feature>
<evidence type="ECO:0000313" key="4">
    <source>
        <dbReference type="Proteomes" id="UP000519439"/>
    </source>
</evidence>
<feature type="transmembrane region" description="Helical" evidence="1">
    <location>
        <begin position="311"/>
        <end position="337"/>
    </location>
</feature>
<feature type="transmembrane region" description="Helical" evidence="1">
    <location>
        <begin position="409"/>
        <end position="427"/>
    </location>
</feature>
<feature type="transmembrane region" description="Helical" evidence="1">
    <location>
        <begin position="103"/>
        <end position="129"/>
    </location>
</feature>
<dbReference type="Pfam" id="PF01970">
    <property type="entry name" value="TctA"/>
    <property type="match status" value="1"/>
</dbReference>
<dbReference type="InterPro" id="IPR002823">
    <property type="entry name" value="DUF112_TM"/>
</dbReference>
<protein>
    <submittedName>
        <fullName evidence="3">TctA family transporter</fullName>
    </submittedName>
</protein>
<dbReference type="PANTHER" id="PTHR35342:SF5">
    <property type="entry name" value="TRICARBOXYLIC TRANSPORT PROTEIN"/>
    <property type="match status" value="1"/>
</dbReference>
<accession>A0A7W6IHB8</accession>
<dbReference type="Proteomes" id="UP000519439">
    <property type="component" value="Unassembled WGS sequence"/>
</dbReference>
<dbReference type="RefSeq" id="WP_027316513.1">
    <property type="nucleotide sequence ID" value="NZ_JACIDC010000009.1"/>
</dbReference>
<feature type="transmembrane region" description="Helical" evidence="1">
    <location>
        <begin position="254"/>
        <end position="277"/>
    </location>
</feature>
<keyword evidence="4" id="KW-1185">Reference proteome</keyword>
<proteinExistence type="predicted"/>
<evidence type="ECO:0000313" key="3">
    <source>
        <dbReference type="EMBL" id="MBB4041171.1"/>
    </source>
</evidence>
<feature type="transmembrane region" description="Helical" evidence="1">
    <location>
        <begin position="382"/>
        <end position="402"/>
    </location>
</feature>
<keyword evidence="1" id="KW-1133">Transmembrane helix</keyword>
<feature type="transmembrane region" description="Helical" evidence="1">
    <location>
        <begin position="141"/>
        <end position="158"/>
    </location>
</feature>
<dbReference type="PANTHER" id="PTHR35342">
    <property type="entry name" value="TRICARBOXYLIC TRANSPORT PROTEIN"/>
    <property type="match status" value="1"/>
</dbReference>
<organism evidence="3 4">
    <name type="scientific">Microvirga flocculans</name>
    <dbReference type="NCBI Taxonomy" id="217168"/>
    <lineage>
        <taxon>Bacteria</taxon>
        <taxon>Pseudomonadati</taxon>
        <taxon>Pseudomonadota</taxon>
        <taxon>Alphaproteobacteria</taxon>
        <taxon>Hyphomicrobiales</taxon>
        <taxon>Methylobacteriaceae</taxon>
        <taxon>Microvirga</taxon>
    </lineage>
</organism>
<feature type="transmembrane region" description="Helical" evidence="1">
    <location>
        <begin position="47"/>
        <end position="67"/>
    </location>
</feature>
<feature type="domain" description="DUF112" evidence="2">
    <location>
        <begin position="16"/>
        <end position="434"/>
    </location>
</feature>
<comment type="caution">
    <text evidence="3">The sequence shown here is derived from an EMBL/GenBank/DDBJ whole genome shotgun (WGS) entry which is preliminary data.</text>
</comment>
<keyword evidence="1" id="KW-0472">Membrane</keyword>
<evidence type="ECO:0000259" key="2">
    <source>
        <dbReference type="Pfam" id="PF01970"/>
    </source>
</evidence>
<feature type="transmembrane region" description="Helical" evidence="1">
    <location>
        <begin position="460"/>
        <end position="482"/>
    </location>
</feature>
<dbReference type="EMBL" id="JACIDC010000009">
    <property type="protein sequence ID" value="MBB4041171.1"/>
    <property type="molecule type" value="Genomic_DNA"/>
</dbReference>
<dbReference type="AlphaFoldDB" id="A0A7W6IHB8"/>
<feature type="transmembrane region" description="Helical" evidence="1">
    <location>
        <begin position="165"/>
        <end position="184"/>
    </location>
</feature>